<dbReference type="PANTHER" id="PTHR13696">
    <property type="entry name" value="P-LOOP CONTAINING NUCLEOSIDE TRIPHOSPHATE HYDROLASE"/>
    <property type="match status" value="1"/>
</dbReference>
<dbReference type="Gene3D" id="3.40.50.300">
    <property type="entry name" value="P-loop containing nucleotide triphosphate hydrolases"/>
    <property type="match status" value="1"/>
</dbReference>
<evidence type="ECO:0000313" key="3">
    <source>
        <dbReference type="Proteomes" id="UP000631421"/>
    </source>
</evidence>
<protein>
    <submittedName>
        <fullName evidence="2">AAA family ATPase</fullName>
    </submittedName>
</protein>
<dbReference type="InterPro" id="IPR027417">
    <property type="entry name" value="P-loop_NTPase"/>
</dbReference>
<dbReference type="Pfam" id="PF13614">
    <property type="entry name" value="AAA_31"/>
    <property type="match status" value="1"/>
</dbReference>
<keyword evidence="3" id="KW-1185">Reference proteome</keyword>
<dbReference type="PANTHER" id="PTHR13696:SF99">
    <property type="entry name" value="COBYRINIC ACID AC-DIAMIDE SYNTHASE"/>
    <property type="match status" value="1"/>
</dbReference>
<dbReference type="AlphaFoldDB" id="A0A926UUK4"/>
<organism evidence="2 3">
    <name type="scientific">Pseudanabaena cinerea FACHB-1277</name>
    <dbReference type="NCBI Taxonomy" id="2949581"/>
    <lineage>
        <taxon>Bacteria</taxon>
        <taxon>Bacillati</taxon>
        <taxon>Cyanobacteriota</taxon>
        <taxon>Cyanophyceae</taxon>
        <taxon>Pseudanabaenales</taxon>
        <taxon>Pseudanabaenaceae</taxon>
        <taxon>Pseudanabaena</taxon>
        <taxon>Pseudanabaena cinerea</taxon>
    </lineage>
</organism>
<sequence length="452" mass="51285">MTESSLLQAWRDLPIDAPEAVVSANFAAPQLFDALGFNQRERVPGFQTRVGGKPVDFAARHNTHDDIFLENKSNPYLLVELKSRDVNLAAPSAQYLSTVRQLHGYLIETNCHSAQWGLITNSNHWQLFRKHGKVVFPATECLATNEENLEATVKLIREKIDNPSKALVVAVYNHKGGVGKTTTTINLAAILNLLGKKVLVIDFDPDQRDLTQSLQRPAKEVTLYKCLDDRRLDPIQAVQTFALKNKQGQEFGFDILPTDDELAMSDGGRYLGVQQQVKKSRLAELIDEVFRDKYDYILIDSPPNWQYFSQSAIYASDVVLMPMKHNSIHSIENAAQAIAKLIPKIQQERQDGSPRVLPVFFNGEKITDPQREAAEKLIDGLIVKYRKSDKFDLTTYFYPRRYWKPASNDRHIFTLPNFAAIASAGFSHIPAVYQNKTAREYYHALAKEYFLQ</sequence>
<dbReference type="Proteomes" id="UP000631421">
    <property type="component" value="Unassembled WGS sequence"/>
</dbReference>
<dbReference type="EMBL" id="JACJPY010000057">
    <property type="protein sequence ID" value="MBD2151539.1"/>
    <property type="molecule type" value="Genomic_DNA"/>
</dbReference>
<gene>
    <name evidence="2" type="ORF">H6F44_15625</name>
</gene>
<reference evidence="2" key="1">
    <citation type="journal article" date="2015" name="ISME J.">
        <title>Draft Genome Sequence of Streptomyces incarnatus NRRL8089, which Produces the Nucleoside Antibiotic Sinefungin.</title>
        <authorList>
            <person name="Oshima K."/>
            <person name="Hattori M."/>
            <person name="Shimizu H."/>
            <person name="Fukuda K."/>
            <person name="Nemoto M."/>
            <person name="Inagaki K."/>
            <person name="Tamura T."/>
        </authorList>
    </citation>
    <scope>NUCLEOTIDE SEQUENCE</scope>
    <source>
        <strain evidence="2">FACHB-1277</strain>
    </source>
</reference>
<name>A0A926UUK4_9CYAN</name>
<comment type="caution">
    <text evidence="2">The sequence shown here is derived from an EMBL/GenBank/DDBJ whole genome shotgun (WGS) entry which is preliminary data.</text>
</comment>
<proteinExistence type="predicted"/>
<dbReference type="InterPro" id="IPR050678">
    <property type="entry name" value="DNA_Partitioning_ATPase"/>
</dbReference>
<dbReference type="CDD" id="cd02042">
    <property type="entry name" value="ParAB_family"/>
    <property type="match status" value="1"/>
</dbReference>
<evidence type="ECO:0000259" key="1">
    <source>
        <dbReference type="Pfam" id="PF13614"/>
    </source>
</evidence>
<accession>A0A926UUK4</accession>
<evidence type="ECO:0000313" key="2">
    <source>
        <dbReference type="EMBL" id="MBD2151539.1"/>
    </source>
</evidence>
<reference evidence="2" key="2">
    <citation type="submission" date="2020-08" db="EMBL/GenBank/DDBJ databases">
        <authorList>
            <person name="Chen M."/>
            <person name="Teng W."/>
            <person name="Zhao L."/>
            <person name="Hu C."/>
            <person name="Zhou Y."/>
            <person name="Han B."/>
            <person name="Song L."/>
            <person name="Shu W."/>
        </authorList>
    </citation>
    <scope>NUCLEOTIDE SEQUENCE</scope>
    <source>
        <strain evidence="2">FACHB-1277</strain>
    </source>
</reference>
<dbReference type="InterPro" id="IPR025669">
    <property type="entry name" value="AAA_dom"/>
</dbReference>
<dbReference type="RefSeq" id="WP_190351959.1">
    <property type="nucleotide sequence ID" value="NZ_JACJPY010000057.1"/>
</dbReference>
<dbReference type="SUPFAM" id="SSF52540">
    <property type="entry name" value="P-loop containing nucleoside triphosphate hydrolases"/>
    <property type="match status" value="1"/>
</dbReference>
<feature type="domain" description="AAA" evidence="1">
    <location>
        <begin position="168"/>
        <end position="347"/>
    </location>
</feature>